<dbReference type="Pfam" id="PF13560">
    <property type="entry name" value="HTH_31"/>
    <property type="match status" value="1"/>
</dbReference>
<dbReference type="RefSeq" id="WP_184667858.1">
    <property type="nucleotide sequence ID" value="NZ_BAABAI010000031.1"/>
</dbReference>
<accession>A0A7W7WVM3</accession>
<dbReference type="EMBL" id="JACHJS010000001">
    <property type="protein sequence ID" value="MBB4964683.1"/>
    <property type="molecule type" value="Genomic_DNA"/>
</dbReference>
<dbReference type="Pfam" id="PF19054">
    <property type="entry name" value="DUF5753"/>
    <property type="match status" value="1"/>
</dbReference>
<dbReference type="CDD" id="cd00093">
    <property type="entry name" value="HTH_XRE"/>
    <property type="match status" value="1"/>
</dbReference>
<dbReference type="Proteomes" id="UP000542674">
    <property type="component" value="Unassembled WGS sequence"/>
</dbReference>
<evidence type="ECO:0000259" key="1">
    <source>
        <dbReference type="Pfam" id="PF19054"/>
    </source>
</evidence>
<keyword evidence="3" id="KW-1185">Reference proteome</keyword>
<dbReference type="InterPro" id="IPR010982">
    <property type="entry name" value="Lambda_DNA-bd_dom_sf"/>
</dbReference>
<protein>
    <recommendedName>
        <fullName evidence="1">DUF5753 domain-containing protein</fullName>
    </recommendedName>
</protein>
<proteinExistence type="predicted"/>
<name>A0A7W7WVM3_9PSEU</name>
<dbReference type="GO" id="GO:0003677">
    <property type="term" value="F:DNA binding"/>
    <property type="evidence" value="ECO:0007669"/>
    <property type="project" value="InterPro"/>
</dbReference>
<sequence length="273" mass="30585">MAVPNPLRVELGQRLRTYRERADVSLRRIDEDAQLGWYPGKMSKVETGTRVPATAELHRIADLCRVDQDERANLVALAAGARKRTRMPHVADWAQSYVLLEQAATAIDYHDAELIPAILQTEGYARALLGLGDADHLDERVAERLSRGELLDRPNPPRVRVVLGEAALHRLPPEVHEAHGQLENLIRPRPTAEVRILPFERGLYQMIGVGFTTLHLSALATSRVYLEGATTATYLHEPSEVAVYEAKFEKLWTLAASADESATIVRRLIQRLE</sequence>
<reference evidence="2 3" key="1">
    <citation type="submission" date="2020-08" db="EMBL/GenBank/DDBJ databases">
        <title>Sequencing the genomes of 1000 actinobacteria strains.</title>
        <authorList>
            <person name="Klenk H.-P."/>
        </authorList>
    </citation>
    <scope>NUCLEOTIDE SEQUENCE [LARGE SCALE GENOMIC DNA]</scope>
    <source>
        <strain evidence="2 3">DSM 45084</strain>
    </source>
</reference>
<comment type="caution">
    <text evidence="2">The sequence shown here is derived from an EMBL/GenBank/DDBJ whole genome shotgun (WGS) entry which is preliminary data.</text>
</comment>
<dbReference type="SUPFAM" id="SSF47413">
    <property type="entry name" value="lambda repressor-like DNA-binding domains"/>
    <property type="match status" value="1"/>
</dbReference>
<dbReference type="InterPro" id="IPR001387">
    <property type="entry name" value="Cro/C1-type_HTH"/>
</dbReference>
<dbReference type="InterPro" id="IPR043917">
    <property type="entry name" value="DUF5753"/>
</dbReference>
<dbReference type="Gene3D" id="1.10.260.40">
    <property type="entry name" value="lambda repressor-like DNA-binding domains"/>
    <property type="match status" value="1"/>
</dbReference>
<evidence type="ECO:0000313" key="3">
    <source>
        <dbReference type="Proteomes" id="UP000542674"/>
    </source>
</evidence>
<gene>
    <name evidence="2" type="ORF">F4559_002042</name>
</gene>
<dbReference type="AlphaFoldDB" id="A0A7W7WVM3"/>
<organism evidence="2 3">
    <name type="scientific">Saccharothrix violaceirubra</name>
    <dbReference type="NCBI Taxonomy" id="413306"/>
    <lineage>
        <taxon>Bacteria</taxon>
        <taxon>Bacillati</taxon>
        <taxon>Actinomycetota</taxon>
        <taxon>Actinomycetes</taxon>
        <taxon>Pseudonocardiales</taxon>
        <taxon>Pseudonocardiaceae</taxon>
        <taxon>Saccharothrix</taxon>
    </lineage>
</organism>
<evidence type="ECO:0000313" key="2">
    <source>
        <dbReference type="EMBL" id="MBB4964683.1"/>
    </source>
</evidence>
<feature type="domain" description="DUF5753" evidence="1">
    <location>
        <begin position="95"/>
        <end position="267"/>
    </location>
</feature>